<sequence length="243" mass="28059">MSLRGDAAVAHQDSQWITQWLSTPRWQPFLRAAHQDGDAALALYEWNISVAMAFLHDASHAEVLLRNSYNTVLERWWLGDQHWLIDPQSPVNAPLHRMRDGVEIDSNDKNRQSIAEALRRNHTKHASPGALVAELPFGFWRHLTDAAHEQLLWIPALHKAFAPRTRRKEIEQHLARINRVRNRAAHNEPFISSRRRREALHAFRSILKVEDLLNPQVTRHTTATSTLLWTIENPPTPLEPLSE</sequence>
<dbReference type="HOGENOM" id="CLU_067089_1_0_11"/>
<gene>
    <name evidence="1" type="ordered locus">cauri_0554</name>
</gene>
<reference evidence="1 2" key="1">
    <citation type="journal article" date="2010" name="BMC Genomics">
        <title>Complete genome sequence and lifestyle of black-pigmented Corynebacterium aurimucosum ATCC 700975 (formerly C. nigricans CN-1) isolated from a vaginal swab of a woman with spontaneous abortion.</title>
        <authorList>
            <person name="Trost E."/>
            <person name="Gotker S."/>
            <person name="Schneider J."/>
            <person name="Schneiker-Bekel S."/>
            <person name="Szczepanowski R."/>
            <person name="Tilker A."/>
            <person name="Viehoever P."/>
            <person name="Arnold W."/>
            <person name="Bekel T."/>
            <person name="Blom J."/>
            <person name="Gartemann K.H."/>
            <person name="Linke B."/>
            <person name="Goesmann A."/>
            <person name="Puhler A."/>
            <person name="Shukla S.K."/>
            <person name="Tauch A."/>
        </authorList>
    </citation>
    <scope>NUCLEOTIDE SEQUENCE [LARGE SCALE GENOMIC DNA]</scope>
    <source>
        <strain evidence="2">ATCC 700975 / DSM 44827 / CIP 107346 / CN-1</strain>
    </source>
</reference>
<dbReference type="STRING" id="548476.cauri_0554"/>
<dbReference type="AlphaFoldDB" id="C3PLE7"/>
<dbReference type="EMBL" id="CP001601">
    <property type="protein sequence ID" value="ACP32151.1"/>
    <property type="molecule type" value="Genomic_DNA"/>
</dbReference>
<accession>C3PLE7</accession>
<name>C3PLE7_CORA7</name>
<protein>
    <recommendedName>
        <fullName evidence="3">Abi family protein</fullName>
    </recommendedName>
</protein>
<keyword evidence="2" id="KW-1185">Reference proteome</keyword>
<evidence type="ECO:0008006" key="3">
    <source>
        <dbReference type="Google" id="ProtNLM"/>
    </source>
</evidence>
<dbReference type="Proteomes" id="UP000002077">
    <property type="component" value="Chromosome"/>
</dbReference>
<dbReference type="eggNOG" id="COG3631">
    <property type="taxonomic scope" value="Bacteria"/>
</dbReference>
<dbReference type="KEGG" id="car:cauri_0554"/>
<evidence type="ECO:0000313" key="1">
    <source>
        <dbReference type="EMBL" id="ACP32151.1"/>
    </source>
</evidence>
<organism evidence="1 2">
    <name type="scientific">Corynebacterium aurimucosum (strain ATCC 700975 / DSM 44827 / CIP 107346 / CN-1)</name>
    <name type="common">Corynebacterium nigricans</name>
    <dbReference type="NCBI Taxonomy" id="548476"/>
    <lineage>
        <taxon>Bacteria</taxon>
        <taxon>Bacillati</taxon>
        <taxon>Actinomycetota</taxon>
        <taxon>Actinomycetes</taxon>
        <taxon>Mycobacteriales</taxon>
        <taxon>Corynebacteriaceae</taxon>
        <taxon>Corynebacterium</taxon>
    </lineage>
</organism>
<proteinExistence type="predicted"/>
<evidence type="ECO:0000313" key="2">
    <source>
        <dbReference type="Proteomes" id="UP000002077"/>
    </source>
</evidence>
<dbReference type="OrthoDB" id="3418622at2"/>